<dbReference type="AlphaFoldDB" id="A0A6A5X682"/>
<keyword evidence="6 7" id="KW-0472">Membrane</keyword>
<keyword evidence="9" id="KW-1185">Reference proteome</keyword>
<dbReference type="EMBL" id="ML978083">
    <property type="protein sequence ID" value="KAF2008463.1"/>
    <property type="molecule type" value="Genomic_DNA"/>
</dbReference>
<keyword evidence="5 7" id="KW-1133">Transmembrane helix</keyword>
<comment type="subcellular location">
    <subcellularLocation>
        <location evidence="1">Membrane</location>
        <topology evidence="1">Multi-pass membrane protein</topology>
    </subcellularLocation>
</comment>
<evidence type="ECO:0000256" key="7">
    <source>
        <dbReference type="RuleBase" id="RU363079"/>
    </source>
</evidence>
<dbReference type="Pfam" id="PF02990">
    <property type="entry name" value="EMP70"/>
    <property type="match status" value="1"/>
</dbReference>
<keyword evidence="4 7" id="KW-0732">Signal</keyword>
<evidence type="ECO:0000256" key="6">
    <source>
        <dbReference type="ARBA" id="ARBA00023136"/>
    </source>
</evidence>
<evidence type="ECO:0000256" key="4">
    <source>
        <dbReference type="ARBA" id="ARBA00022729"/>
    </source>
</evidence>
<dbReference type="RefSeq" id="XP_033376802.1">
    <property type="nucleotide sequence ID" value="XM_033532559.1"/>
</dbReference>
<evidence type="ECO:0000256" key="3">
    <source>
        <dbReference type="ARBA" id="ARBA00022692"/>
    </source>
</evidence>
<feature type="transmembrane region" description="Helical" evidence="7">
    <location>
        <begin position="453"/>
        <end position="476"/>
    </location>
</feature>
<feature type="signal peptide" evidence="7">
    <location>
        <begin position="1"/>
        <end position="26"/>
    </location>
</feature>
<dbReference type="Proteomes" id="UP000799778">
    <property type="component" value="Unassembled WGS sequence"/>
</dbReference>
<dbReference type="GO" id="GO:0000329">
    <property type="term" value="C:fungal-type vacuole membrane"/>
    <property type="evidence" value="ECO:0007669"/>
    <property type="project" value="TreeGrafter"/>
</dbReference>
<evidence type="ECO:0000256" key="1">
    <source>
        <dbReference type="ARBA" id="ARBA00004141"/>
    </source>
</evidence>
<feature type="transmembrane region" description="Helical" evidence="7">
    <location>
        <begin position="507"/>
        <end position="526"/>
    </location>
</feature>
<feature type="transmembrane region" description="Helical" evidence="7">
    <location>
        <begin position="422"/>
        <end position="441"/>
    </location>
</feature>
<feature type="transmembrane region" description="Helical" evidence="7">
    <location>
        <begin position="380"/>
        <end position="401"/>
    </location>
</feature>
<dbReference type="PANTHER" id="PTHR10766">
    <property type="entry name" value="TRANSMEMBRANE 9 SUPERFAMILY PROTEIN"/>
    <property type="match status" value="1"/>
</dbReference>
<feature type="transmembrane region" description="Helical" evidence="7">
    <location>
        <begin position="538"/>
        <end position="564"/>
    </location>
</feature>
<evidence type="ECO:0000256" key="5">
    <source>
        <dbReference type="ARBA" id="ARBA00022989"/>
    </source>
</evidence>
<keyword evidence="3 7" id="KW-0812">Transmembrane</keyword>
<evidence type="ECO:0000256" key="2">
    <source>
        <dbReference type="ARBA" id="ARBA00005227"/>
    </source>
</evidence>
<feature type="transmembrane region" description="Helical" evidence="7">
    <location>
        <begin position="346"/>
        <end position="374"/>
    </location>
</feature>
<feature type="transmembrane region" description="Helical" evidence="7">
    <location>
        <begin position="272"/>
        <end position="294"/>
    </location>
</feature>
<dbReference type="PANTHER" id="PTHR10766:SF111">
    <property type="entry name" value="TRANSMEMBRANE 9 SUPERFAMILY MEMBER 2"/>
    <property type="match status" value="1"/>
</dbReference>
<dbReference type="InterPro" id="IPR004240">
    <property type="entry name" value="EMP70"/>
</dbReference>
<proteinExistence type="inferred from homology"/>
<comment type="similarity">
    <text evidence="2 7">Belongs to the nonaspanin (TM9SF) (TC 9.A.2) family.</text>
</comment>
<feature type="transmembrane region" description="Helical" evidence="7">
    <location>
        <begin position="576"/>
        <end position="595"/>
    </location>
</feature>
<name>A0A6A5X682_9PLEO</name>
<evidence type="ECO:0000313" key="9">
    <source>
        <dbReference type="Proteomes" id="UP000799778"/>
    </source>
</evidence>
<protein>
    <recommendedName>
        <fullName evidence="7">Transmembrane 9 superfamily member</fullName>
    </recommendedName>
</protein>
<feature type="transmembrane region" description="Helical" evidence="7">
    <location>
        <begin position="607"/>
        <end position="636"/>
    </location>
</feature>
<dbReference type="GO" id="GO:0072657">
    <property type="term" value="P:protein localization to membrane"/>
    <property type="evidence" value="ECO:0007669"/>
    <property type="project" value="TreeGrafter"/>
</dbReference>
<sequence length="646" mass="72447">MRRIDISTSGAILASLLAIVPSPASAFYFPGVAPTSYKNGDAVPLHVNHLTPADSQNDPKLRSVFSFDYYHPPFHFCKPKDGPQYIRESLGSILFGDRIQTSPFDLRMGINETCKALCPEETFSPQDAVFVNQRIYQGYDLNWLVDGLPAAQVFVEKDSDEPFYSPGFALGTVDGEEPNFNNHYDIYVDFHKAGPDQFRVVGVLVVPFSLKESRFIEEGRAECGDTAAAVALDENAETKVTFTYSVYWRENSTPFATRWDKYLHVYDPKIHWFSLVNSAVIVVFLIGMVSTILVRTLKKDIARYNRLDQLALDDFGETGGAGDDIQEDSGWKLVHGDVFRTPKNPLLLSVLIGNGAQLFMMAGLTIAFALLGFLSPSNRGALGTVVIVFYTLFGFIGGYVSSRVYKFFNGESWKLCFFYTPFALPVIVFATFFLLNLFVWGRGASGAVPFTTMLILVIIWFVISVPLSLAGSWFGFKQPVIEAPTRTNQIPRQIPPAVGYLRPFPSMALAGVLPFGAIFVELYFILKSIWFSKVYYMFGFLFICYGLMIMTSAAVTVLMIYFLLCAENYHWQWRSFFTAGASAFYVFASALLYWAKDVSFGSWTSGVLYLGYSLLLSLLFFVLTGTIGFFASWMFVIKIYRSIKVD</sequence>
<organism evidence="8 9">
    <name type="scientific">Aaosphaeria arxii CBS 175.79</name>
    <dbReference type="NCBI Taxonomy" id="1450172"/>
    <lineage>
        <taxon>Eukaryota</taxon>
        <taxon>Fungi</taxon>
        <taxon>Dikarya</taxon>
        <taxon>Ascomycota</taxon>
        <taxon>Pezizomycotina</taxon>
        <taxon>Dothideomycetes</taxon>
        <taxon>Pleosporomycetidae</taxon>
        <taxon>Pleosporales</taxon>
        <taxon>Pleosporales incertae sedis</taxon>
        <taxon>Aaosphaeria</taxon>
    </lineage>
</organism>
<dbReference type="GO" id="GO:0007034">
    <property type="term" value="P:vacuolar transport"/>
    <property type="evidence" value="ECO:0007669"/>
    <property type="project" value="TreeGrafter"/>
</dbReference>
<dbReference type="GeneID" id="54289956"/>
<evidence type="ECO:0000313" key="8">
    <source>
        <dbReference type="EMBL" id="KAF2008463.1"/>
    </source>
</evidence>
<dbReference type="OrthoDB" id="1666796at2759"/>
<dbReference type="GO" id="GO:0005768">
    <property type="term" value="C:endosome"/>
    <property type="evidence" value="ECO:0007669"/>
    <property type="project" value="TreeGrafter"/>
</dbReference>
<gene>
    <name evidence="8" type="ORF">BU24DRAFT_468880</name>
</gene>
<feature type="chain" id="PRO_5025710952" description="Transmembrane 9 superfamily member" evidence="7">
    <location>
        <begin position="27"/>
        <end position="646"/>
    </location>
</feature>
<reference evidence="8" key="1">
    <citation type="journal article" date="2020" name="Stud. Mycol.">
        <title>101 Dothideomycetes genomes: a test case for predicting lifestyles and emergence of pathogens.</title>
        <authorList>
            <person name="Haridas S."/>
            <person name="Albert R."/>
            <person name="Binder M."/>
            <person name="Bloem J."/>
            <person name="Labutti K."/>
            <person name="Salamov A."/>
            <person name="Andreopoulos B."/>
            <person name="Baker S."/>
            <person name="Barry K."/>
            <person name="Bills G."/>
            <person name="Bluhm B."/>
            <person name="Cannon C."/>
            <person name="Castanera R."/>
            <person name="Culley D."/>
            <person name="Daum C."/>
            <person name="Ezra D."/>
            <person name="Gonzalez J."/>
            <person name="Henrissat B."/>
            <person name="Kuo A."/>
            <person name="Liang C."/>
            <person name="Lipzen A."/>
            <person name="Lutzoni F."/>
            <person name="Magnuson J."/>
            <person name="Mondo S."/>
            <person name="Nolan M."/>
            <person name="Ohm R."/>
            <person name="Pangilinan J."/>
            <person name="Park H.-J."/>
            <person name="Ramirez L."/>
            <person name="Alfaro M."/>
            <person name="Sun H."/>
            <person name="Tritt A."/>
            <person name="Yoshinaga Y."/>
            <person name="Zwiers L.-H."/>
            <person name="Turgeon B."/>
            <person name="Goodwin S."/>
            <person name="Spatafora J."/>
            <person name="Crous P."/>
            <person name="Grigoriev I."/>
        </authorList>
    </citation>
    <scope>NUCLEOTIDE SEQUENCE</scope>
    <source>
        <strain evidence="8">CBS 175.79</strain>
    </source>
</reference>
<accession>A0A6A5X682</accession>